<keyword evidence="5" id="KW-0456">Lyase</keyword>
<dbReference type="PIRSF" id="PIRSF038941">
    <property type="entry name" value="NspC"/>
    <property type="match status" value="1"/>
</dbReference>
<dbReference type="InterPro" id="IPR022643">
    <property type="entry name" value="De-COase2_C"/>
</dbReference>
<dbReference type="SUPFAM" id="SSF51419">
    <property type="entry name" value="PLP-binding barrel"/>
    <property type="match status" value="1"/>
</dbReference>
<accession>A0AA35WG30</accession>
<dbReference type="GO" id="GO:0009089">
    <property type="term" value="P:lysine biosynthetic process via diaminopimelate"/>
    <property type="evidence" value="ECO:0007669"/>
    <property type="project" value="TreeGrafter"/>
</dbReference>
<dbReference type="GO" id="GO:0045312">
    <property type="term" value="P:nor-spermidine biosynthetic process"/>
    <property type="evidence" value="ECO:0007669"/>
    <property type="project" value="InterPro"/>
</dbReference>
<evidence type="ECO:0000256" key="4">
    <source>
        <dbReference type="ARBA" id="ARBA00023066"/>
    </source>
</evidence>
<keyword evidence="8" id="KW-1185">Reference proteome</keyword>
<dbReference type="EMBL" id="CASHTH010001733">
    <property type="protein sequence ID" value="CAI8019209.1"/>
    <property type="molecule type" value="Genomic_DNA"/>
</dbReference>
<keyword evidence="2" id="KW-0210">Decarboxylase</keyword>
<dbReference type="InterPro" id="IPR005730">
    <property type="entry name" value="Nsp_de-COase"/>
</dbReference>
<comment type="caution">
    <text evidence="7">The sequence shown here is derived from an EMBL/GenBank/DDBJ whole genome shotgun (WGS) entry which is preliminary data.</text>
</comment>
<evidence type="ECO:0000256" key="5">
    <source>
        <dbReference type="ARBA" id="ARBA00023239"/>
    </source>
</evidence>
<protein>
    <submittedName>
        <fullName evidence="7">Carboxynorspermidine/carboxyspermidine decarboxylase</fullName>
    </submittedName>
</protein>
<dbReference type="GO" id="GO:0008836">
    <property type="term" value="F:diaminopimelate decarboxylase activity"/>
    <property type="evidence" value="ECO:0007669"/>
    <property type="project" value="TreeGrafter"/>
</dbReference>
<dbReference type="PANTHER" id="PTHR43727:SF1">
    <property type="entry name" value="CARBOXYNORSPERMIDINE_CARBOXYSPERMIDINE DECARBOXYLASE"/>
    <property type="match status" value="1"/>
</dbReference>
<dbReference type="AlphaFoldDB" id="A0AA35WG30"/>
<evidence type="ECO:0000259" key="6">
    <source>
        <dbReference type="Pfam" id="PF00278"/>
    </source>
</evidence>
<dbReference type="PANTHER" id="PTHR43727">
    <property type="entry name" value="DIAMINOPIMELATE DECARBOXYLASE"/>
    <property type="match status" value="1"/>
</dbReference>
<sequence>MGAVVSGNVPLETPAFIYDEAGIARLLGKATEIRDASGCRLLFAVKSFCFRDVLELMAPHLDGFAVSSLFEAMLARSVLGDRGTVHFTAPGLRHQDAADLGQLCDHVAFNSVNQWRTFRDTLGTQVSCGLRVNPELSFIGDPRYDPCRPSSRLGEPLATVAEVLDEPDSVSGLLLHSNCDATDFGQLEATVDRMRRRLGRRLEDGRLRWVNLGGGYLLEDEPDGEAPDMTPLYRTLEFLQRQCGLETIIEPGAALIRAAGYLVATVLELQIRDGHRTALLDTTVNHMPEVFEYQYEPDVLGHRDDGEWACTLAGCTCLAGDVFGEYRFDRPLAVGRPGGVSQHGRLHPRQGPYV</sequence>
<proteinExistence type="predicted"/>
<evidence type="ECO:0000256" key="3">
    <source>
        <dbReference type="ARBA" id="ARBA00022898"/>
    </source>
</evidence>
<reference evidence="7" key="1">
    <citation type="submission" date="2023-03" db="EMBL/GenBank/DDBJ databases">
        <authorList>
            <person name="Steffen K."/>
            <person name="Cardenas P."/>
        </authorList>
    </citation>
    <scope>NUCLEOTIDE SEQUENCE</scope>
</reference>
<evidence type="ECO:0000256" key="1">
    <source>
        <dbReference type="ARBA" id="ARBA00001933"/>
    </source>
</evidence>
<comment type="cofactor">
    <cofactor evidence="1">
        <name>pyridoxal 5'-phosphate</name>
        <dbReference type="ChEBI" id="CHEBI:597326"/>
    </cofactor>
</comment>
<keyword evidence="3" id="KW-0663">Pyridoxal phosphate</keyword>
<gene>
    <name evidence="7" type="ORF">GBAR_LOCUS11565</name>
</gene>
<evidence type="ECO:0000313" key="7">
    <source>
        <dbReference type="EMBL" id="CAI8019209.1"/>
    </source>
</evidence>
<name>A0AA35WG30_GEOBA</name>
<dbReference type="Proteomes" id="UP001174909">
    <property type="component" value="Unassembled WGS sequence"/>
</dbReference>
<evidence type="ECO:0000256" key="2">
    <source>
        <dbReference type="ARBA" id="ARBA00022793"/>
    </source>
</evidence>
<evidence type="ECO:0000313" key="8">
    <source>
        <dbReference type="Proteomes" id="UP001174909"/>
    </source>
</evidence>
<feature type="domain" description="Orn/DAP/Arg decarboxylase 2 C-terminal" evidence="6">
    <location>
        <begin position="99"/>
        <end position="335"/>
    </location>
</feature>
<dbReference type="Pfam" id="PF00278">
    <property type="entry name" value="Orn_DAP_Arg_deC"/>
    <property type="match status" value="1"/>
</dbReference>
<dbReference type="Gene3D" id="3.20.20.10">
    <property type="entry name" value="Alanine racemase"/>
    <property type="match status" value="1"/>
</dbReference>
<keyword evidence="4" id="KW-0745">Spermidine biosynthesis</keyword>
<organism evidence="7 8">
    <name type="scientific">Geodia barretti</name>
    <name type="common">Barrett's horny sponge</name>
    <dbReference type="NCBI Taxonomy" id="519541"/>
    <lineage>
        <taxon>Eukaryota</taxon>
        <taxon>Metazoa</taxon>
        <taxon>Porifera</taxon>
        <taxon>Demospongiae</taxon>
        <taxon>Heteroscleromorpha</taxon>
        <taxon>Tetractinellida</taxon>
        <taxon>Astrophorina</taxon>
        <taxon>Geodiidae</taxon>
        <taxon>Geodia</taxon>
    </lineage>
</organism>
<dbReference type="InterPro" id="IPR029066">
    <property type="entry name" value="PLP-binding_barrel"/>
</dbReference>
<dbReference type="SUPFAM" id="SSF50621">
    <property type="entry name" value="Alanine racemase C-terminal domain-like"/>
    <property type="match status" value="1"/>
</dbReference>
<dbReference type="Gene3D" id="2.40.37.10">
    <property type="entry name" value="Lyase, Ornithine Decarboxylase, Chain A, domain 1"/>
    <property type="match status" value="1"/>
</dbReference>
<dbReference type="InterPro" id="IPR009006">
    <property type="entry name" value="Ala_racemase/Decarboxylase_C"/>
</dbReference>
<dbReference type="GO" id="GO:0008295">
    <property type="term" value="P:spermidine biosynthetic process"/>
    <property type="evidence" value="ECO:0007669"/>
    <property type="project" value="UniProtKB-KW"/>
</dbReference>